<evidence type="ECO:0000313" key="1">
    <source>
        <dbReference type="EMBL" id="GFY54668.1"/>
    </source>
</evidence>
<proteinExistence type="predicted"/>
<keyword evidence="2" id="KW-1185">Reference proteome</keyword>
<accession>A0A8X6XIT7</accession>
<comment type="caution">
    <text evidence="1">The sequence shown here is derived from an EMBL/GenBank/DDBJ whole genome shotgun (WGS) entry which is preliminary data.</text>
</comment>
<evidence type="ECO:0000313" key="2">
    <source>
        <dbReference type="Proteomes" id="UP000886998"/>
    </source>
</evidence>
<gene>
    <name evidence="1" type="ORF">TNIN_111221</name>
</gene>
<protein>
    <submittedName>
        <fullName evidence="1">Uncharacterized protein</fullName>
    </submittedName>
</protein>
<dbReference type="EMBL" id="BMAV01009984">
    <property type="protein sequence ID" value="GFY54668.1"/>
    <property type="molecule type" value="Genomic_DNA"/>
</dbReference>
<dbReference type="AlphaFoldDB" id="A0A8X6XIT7"/>
<reference evidence="1" key="1">
    <citation type="submission" date="2020-08" db="EMBL/GenBank/DDBJ databases">
        <title>Multicomponent nature underlies the extraordinary mechanical properties of spider dragline silk.</title>
        <authorList>
            <person name="Kono N."/>
            <person name="Nakamura H."/>
            <person name="Mori M."/>
            <person name="Yoshida Y."/>
            <person name="Ohtoshi R."/>
            <person name="Malay A.D."/>
            <person name="Moran D.A.P."/>
            <person name="Tomita M."/>
            <person name="Numata K."/>
            <person name="Arakawa K."/>
        </authorList>
    </citation>
    <scope>NUCLEOTIDE SEQUENCE</scope>
</reference>
<name>A0A8X6XIT7_9ARAC</name>
<sequence length="114" mass="13502">MPLPRLSVKYFMVTFSLAIDMKGGKYPRISLQFSGFKKVVPIFVVCKMTVMDRMGKSMNPTEFKRTVVGDEEYNLPLYFWEEMYPRAIAWQIKVSWVCVMVLMRKMWHEFLIGT</sequence>
<dbReference type="Proteomes" id="UP000886998">
    <property type="component" value="Unassembled WGS sequence"/>
</dbReference>
<organism evidence="1 2">
    <name type="scientific">Trichonephila inaurata madagascariensis</name>
    <dbReference type="NCBI Taxonomy" id="2747483"/>
    <lineage>
        <taxon>Eukaryota</taxon>
        <taxon>Metazoa</taxon>
        <taxon>Ecdysozoa</taxon>
        <taxon>Arthropoda</taxon>
        <taxon>Chelicerata</taxon>
        <taxon>Arachnida</taxon>
        <taxon>Araneae</taxon>
        <taxon>Araneomorphae</taxon>
        <taxon>Entelegynae</taxon>
        <taxon>Araneoidea</taxon>
        <taxon>Nephilidae</taxon>
        <taxon>Trichonephila</taxon>
        <taxon>Trichonephila inaurata</taxon>
    </lineage>
</organism>